<protein>
    <submittedName>
        <fullName evidence="1">Uncharacterized protein</fullName>
    </submittedName>
</protein>
<dbReference type="AlphaFoldDB" id="A0A2Z6MLV7"/>
<dbReference type="EMBL" id="DF973493">
    <property type="protein sequence ID" value="GAU32461.1"/>
    <property type="molecule type" value="Genomic_DNA"/>
</dbReference>
<reference evidence="2" key="1">
    <citation type="journal article" date="2017" name="Front. Plant Sci.">
        <title>Climate Clever Clovers: New Paradigm to Reduce the Environmental Footprint of Ruminants by Breeding Low Methanogenic Forages Utilizing Haplotype Variation.</title>
        <authorList>
            <person name="Kaur P."/>
            <person name="Appels R."/>
            <person name="Bayer P.E."/>
            <person name="Keeble-Gagnere G."/>
            <person name="Wang J."/>
            <person name="Hirakawa H."/>
            <person name="Shirasawa K."/>
            <person name="Vercoe P."/>
            <person name="Stefanova K."/>
            <person name="Durmic Z."/>
            <person name="Nichols P."/>
            <person name="Revell C."/>
            <person name="Isobe S.N."/>
            <person name="Edwards D."/>
            <person name="Erskine W."/>
        </authorList>
    </citation>
    <scope>NUCLEOTIDE SEQUENCE [LARGE SCALE GENOMIC DNA]</scope>
    <source>
        <strain evidence="2">cv. Daliak</strain>
    </source>
</reference>
<sequence length="76" mass="8608">MQMPQDMSPSCDLEVPSEQEPFANGLFSFSSNLNVFGKYKRLLSPALIPIKCPKDTLLSLKNDAVDWLLQHKKLRS</sequence>
<accession>A0A2Z6MLV7</accession>
<evidence type="ECO:0000313" key="2">
    <source>
        <dbReference type="Proteomes" id="UP000242715"/>
    </source>
</evidence>
<keyword evidence="2" id="KW-1185">Reference proteome</keyword>
<dbReference type="Proteomes" id="UP000242715">
    <property type="component" value="Unassembled WGS sequence"/>
</dbReference>
<organism evidence="1 2">
    <name type="scientific">Trifolium subterraneum</name>
    <name type="common">Subterranean clover</name>
    <dbReference type="NCBI Taxonomy" id="3900"/>
    <lineage>
        <taxon>Eukaryota</taxon>
        <taxon>Viridiplantae</taxon>
        <taxon>Streptophyta</taxon>
        <taxon>Embryophyta</taxon>
        <taxon>Tracheophyta</taxon>
        <taxon>Spermatophyta</taxon>
        <taxon>Magnoliopsida</taxon>
        <taxon>eudicotyledons</taxon>
        <taxon>Gunneridae</taxon>
        <taxon>Pentapetalae</taxon>
        <taxon>rosids</taxon>
        <taxon>fabids</taxon>
        <taxon>Fabales</taxon>
        <taxon>Fabaceae</taxon>
        <taxon>Papilionoideae</taxon>
        <taxon>50 kb inversion clade</taxon>
        <taxon>NPAAA clade</taxon>
        <taxon>Hologalegina</taxon>
        <taxon>IRL clade</taxon>
        <taxon>Trifolieae</taxon>
        <taxon>Trifolium</taxon>
    </lineage>
</organism>
<name>A0A2Z6MLV7_TRISU</name>
<proteinExistence type="predicted"/>
<evidence type="ECO:0000313" key="1">
    <source>
        <dbReference type="EMBL" id="GAU32461.1"/>
    </source>
</evidence>
<gene>
    <name evidence="1" type="ORF">TSUD_64110</name>
</gene>